<accession>A0AAN9JUU1</accession>
<dbReference type="AlphaFoldDB" id="A0AAN9JUU1"/>
<reference evidence="1 2" key="1">
    <citation type="submission" date="2024-01" db="EMBL/GenBank/DDBJ databases">
        <title>The genomes of 5 underutilized Papilionoideae crops provide insights into root nodulation and disease resistanc.</title>
        <authorList>
            <person name="Jiang F."/>
        </authorList>
    </citation>
    <scope>NUCLEOTIDE SEQUENCE [LARGE SCALE GENOMIC DNA]</scope>
    <source>
        <strain evidence="1">LVBAO_FW01</strain>
        <tissue evidence="1">Leaves</tissue>
    </source>
</reference>
<organism evidence="1 2">
    <name type="scientific">Canavalia gladiata</name>
    <name type="common">Sword bean</name>
    <name type="synonym">Dolichos gladiatus</name>
    <dbReference type="NCBI Taxonomy" id="3824"/>
    <lineage>
        <taxon>Eukaryota</taxon>
        <taxon>Viridiplantae</taxon>
        <taxon>Streptophyta</taxon>
        <taxon>Embryophyta</taxon>
        <taxon>Tracheophyta</taxon>
        <taxon>Spermatophyta</taxon>
        <taxon>Magnoliopsida</taxon>
        <taxon>eudicotyledons</taxon>
        <taxon>Gunneridae</taxon>
        <taxon>Pentapetalae</taxon>
        <taxon>rosids</taxon>
        <taxon>fabids</taxon>
        <taxon>Fabales</taxon>
        <taxon>Fabaceae</taxon>
        <taxon>Papilionoideae</taxon>
        <taxon>50 kb inversion clade</taxon>
        <taxon>NPAAA clade</taxon>
        <taxon>indigoferoid/millettioid clade</taxon>
        <taxon>Phaseoleae</taxon>
        <taxon>Canavalia</taxon>
    </lineage>
</organism>
<gene>
    <name evidence="1" type="ORF">VNO77_43772</name>
</gene>
<proteinExistence type="predicted"/>
<evidence type="ECO:0000313" key="1">
    <source>
        <dbReference type="EMBL" id="KAK7305860.1"/>
    </source>
</evidence>
<keyword evidence="2" id="KW-1185">Reference proteome</keyword>
<comment type="caution">
    <text evidence="1">The sequence shown here is derived from an EMBL/GenBank/DDBJ whole genome shotgun (WGS) entry which is preliminary data.</text>
</comment>
<dbReference type="EMBL" id="JAYMYQ010000011">
    <property type="protein sequence ID" value="KAK7305860.1"/>
    <property type="molecule type" value="Genomic_DNA"/>
</dbReference>
<protein>
    <submittedName>
        <fullName evidence="1">Uncharacterized protein</fullName>
    </submittedName>
</protein>
<dbReference type="Proteomes" id="UP001367508">
    <property type="component" value="Unassembled WGS sequence"/>
</dbReference>
<name>A0AAN9JUU1_CANGL</name>
<evidence type="ECO:0000313" key="2">
    <source>
        <dbReference type="Proteomes" id="UP001367508"/>
    </source>
</evidence>
<sequence>MMLPDRMMAWHTIDYTYVPSDKKEQNDGLQRTNALIDVMVGITVHSCGLRSKNTVLSSPPYCNLHSSGPFTLNFKFFLFFSVPNFSEDFVEHMKRSTSLQGGGISLEVVDLLFVSVVLWFA</sequence>